<dbReference type="InterPro" id="IPR011330">
    <property type="entry name" value="Glyco_hydro/deAcase_b/a-brl"/>
</dbReference>
<comment type="caution">
    <text evidence="5">The sequence shown here is derived from an EMBL/GenBank/DDBJ whole genome shotgun (WGS) entry which is preliminary data.</text>
</comment>
<dbReference type="InterPro" id="IPR002509">
    <property type="entry name" value="NODB_dom"/>
</dbReference>
<evidence type="ECO:0000256" key="3">
    <source>
        <dbReference type="SAM" id="SignalP"/>
    </source>
</evidence>
<dbReference type="GO" id="GO:0005975">
    <property type="term" value="P:carbohydrate metabolic process"/>
    <property type="evidence" value="ECO:0007669"/>
    <property type="project" value="InterPro"/>
</dbReference>
<proteinExistence type="predicted"/>
<dbReference type="AlphaFoldDB" id="A0A2U2HEI4"/>
<organism evidence="5 6">
    <name type="scientific">Massilia glaciei</name>
    <dbReference type="NCBI Taxonomy" id="1524097"/>
    <lineage>
        <taxon>Bacteria</taxon>
        <taxon>Pseudomonadati</taxon>
        <taxon>Pseudomonadota</taxon>
        <taxon>Betaproteobacteria</taxon>
        <taxon>Burkholderiales</taxon>
        <taxon>Oxalobacteraceae</taxon>
        <taxon>Telluria group</taxon>
        <taxon>Massilia</taxon>
    </lineage>
</organism>
<dbReference type="GO" id="GO:0016810">
    <property type="term" value="F:hydrolase activity, acting on carbon-nitrogen (but not peptide) bonds"/>
    <property type="evidence" value="ECO:0007669"/>
    <property type="project" value="InterPro"/>
</dbReference>
<dbReference type="Pfam" id="PF01522">
    <property type="entry name" value="Polysacc_deac_1"/>
    <property type="match status" value="1"/>
</dbReference>
<feature type="domain" description="NodB homology" evidence="4">
    <location>
        <begin position="40"/>
        <end position="275"/>
    </location>
</feature>
<dbReference type="GO" id="GO:0005576">
    <property type="term" value="C:extracellular region"/>
    <property type="evidence" value="ECO:0007669"/>
    <property type="project" value="UniProtKB-SubCell"/>
</dbReference>
<dbReference type="SUPFAM" id="SSF88713">
    <property type="entry name" value="Glycoside hydrolase/deacetylase"/>
    <property type="match status" value="1"/>
</dbReference>
<dbReference type="Proteomes" id="UP000241421">
    <property type="component" value="Unassembled WGS sequence"/>
</dbReference>
<evidence type="ECO:0000259" key="4">
    <source>
        <dbReference type="PROSITE" id="PS51677"/>
    </source>
</evidence>
<gene>
    <name evidence="5" type="ORF">C7C56_023550</name>
</gene>
<feature type="chain" id="PRO_5015607905" evidence="3">
    <location>
        <begin position="29"/>
        <end position="275"/>
    </location>
</feature>
<reference evidence="5 6" key="1">
    <citation type="submission" date="2018-04" db="EMBL/GenBank/DDBJ databases">
        <title>Massilia violaceinigra sp. nov., a novel purple-pigmented bacterium isolated from Tianshan glacier, Xinjiang, China.</title>
        <authorList>
            <person name="Wang H."/>
        </authorList>
    </citation>
    <scope>NUCLEOTIDE SEQUENCE [LARGE SCALE GENOMIC DNA]</scope>
    <source>
        <strain evidence="5 6">B448-2</strain>
    </source>
</reference>
<dbReference type="EMBL" id="PXWF02000304">
    <property type="protein sequence ID" value="PWF42048.1"/>
    <property type="molecule type" value="Genomic_DNA"/>
</dbReference>
<keyword evidence="6" id="KW-1185">Reference proteome</keyword>
<accession>A0A2U2HEI4</accession>
<evidence type="ECO:0000313" key="6">
    <source>
        <dbReference type="Proteomes" id="UP000241421"/>
    </source>
</evidence>
<dbReference type="InterPro" id="IPR051398">
    <property type="entry name" value="Polysacch_Deacetylase"/>
</dbReference>
<protein>
    <submittedName>
        <fullName evidence="5">Polysaccharide deacetylase</fullName>
    </submittedName>
</protein>
<dbReference type="PANTHER" id="PTHR34216">
    <property type="match status" value="1"/>
</dbReference>
<evidence type="ECO:0000256" key="1">
    <source>
        <dbReference type="ARBA" id="ARBA00004613"/>
    </source>
</evidence>
<dbReference type="PROSITE" id="PS51677">
    <property type="entry name" value="NODB"/>
    <property type="match status" value="1"/>
</dbReference>
<dbReference type="PANTHER" id="PTHR34216:SF3">
    <property type="entry name" value="POLY-BETA-1,6-N-ACETYL-D-GLUCOSAMINE N-DEACETYLASE"/>
    <property type="match status" value="1"/>
</dbReference>
<dbReference type="OrthoDB" id="9784220at2"/>
<feature type="signal peptide" evidence="3">
    <location>
        <begin position="1"/>
        <end position="28"/>
    </location>
</feature>
<evidence type="ECO:0000313" key="5">
    <source>
        <dbReference type="EMBL" id="PWF42048.1"/>
    </source>
</evidence>
<keyword evidence="2 3" id="KW-0732">Signal</keyword>
<comment type="subcellular location">
    <subcellularLocation>
        <location evidence="1">Secreted</location>
    </subcellularLocation>
</comment>
<dbReference type="Gene3D" id="3.20.20.370">
    <property type="entry name" value="Glycoside hydrolase/deacetylase"/>
    <property type="match status" value="1"/>
</dbReference>
<dbReference type="CDD" id="cd10967">
    <property type="entry name" value="CE4_GLA_like_6s"/>
    <property type="match status" value="1"/>
</dbReference>
<evidence type="ECO:0000256" key="2">
    <source>
        <dbReference type="ARBA" id="ARBA00022729"/>
    </source>
</evidence>
<sequence>MKQCWIQSQRSLVFFVCALLTLNGPAMAQSSFQWPANIKAAVSLAYDDALDSQLDVAIPALNKHRLKASFYLQLSNPSVGARMAEWRAAALGGHELGNHTLFHQCSGAQPDRAWVQAHRDLESTSVAQMKDQILLANAMLYAIDGKRARTFTAPCGDRRARGVNYLDSIKDDFVAIKAGAGSAVTPSMAALDLHAVNVHAPVGMSGKQLIDLVKAAAAQGTMLNLTFHGVGGDYLTTSRQAHEELLAYLSTNRDTIWTDTFLNIATFVQTQRAPK</sequence>
<name>A0A2U2HEI4_9BURK</name>